<evidence type="ECO:0000256" key="2">
    <source>
        <dbReference type="PIRSR" id="PIRSR005962-1"/>
    </source>
</evidence>
<feature type="binding site" evidence="2">
    <location>
        <position position="152"/>
    </location>
    <ligand>
        <name>Mn(2+)</name>
        <dbReference type="ChEBI" id="CHEBI:29035"/>
        <label>2</label>
    </ligand>
</feature>
<feature type="binding site" evidence="2">
    <location>
        <position position="117"/>
    </location>
    <ligand>
        <name>Mn(2+)</name>
        <dbReference type="ChEBI" id="CHEBI:29035"/>
        <label>2</label>
    </ligand>
</feature>
<feature type="domain" description="Peptidase M20 dimerisation" evidence="3">
    <location>
        <begin position="202"/>
        <end position="289"/>
    </location>
</feature>
<dbReference type="Pfam" id="PF01546">
    <property type="entry name" value="Peptidase_M20"/>
    <property type="match status" value="1"/>
</dbReference>
<keyword evidence="2" id="KW-0464">Manganese</keyword>
<feature type="binding site" evidence="2">
    <location>
        <position position="119"/>
    </location>
    <ligand>
        <name>Mn(2+)</name>
        <dbReference type="ChEBI" id="CHEBI:29035"/>
        <label>2</label>
    </ligand>
</feature>
<feature type="binding site" evidence="2">
    <location>
        <position position="178"/>
    </location>
    <ligand>
        <name>Mn(2+)</name>
        <dbReference type="ChEBI" id="CHEBI:29035"/>
        <label>2</label>
    </ligand>
</feature>
<sequence length="415" mass="44601">MRGWAPDSDSIHGNALNMNDRTAFEALCADLAELRHDLHAHPELAFREERTSNLVAERLAALGLEVDRGLAGTGVVGTLRRGEGGTIGLRADMDALPLDEHTGLGYASRQPGLMHACGHDGHTTMLLGAATWLAEHGGFSGTCHFIFQPAEENLAGGRRMVDEGLFERFPMDAVFGLHNWPGIEAGCMGVRSGPVMAAADFFELRISGTGGHAAYPHRARDPIVAAAQIIGAWQTLVSRSSDPLAAAVLSVTRIQGGTTENVIPDRVTLGGTVRTFDESVQQNIEQGMRRMAEGIATAHGVEVDLDYQRRYRSTVNDAEAAAVALKAMERTVGPERIVRDLPPTMGAEDFGWMLAACPGAYVMLGNGTQGAHGRALHNPGYDFNDGVIGIGVRYWVELVHGTLREEAATDRPMHR</sequence>
<dbReference type="FunFam" id="3.30.70.360:FF:000001">
    <property type="entry name" value="N-acetyldiaminopimelate deacetylase"/>
    <property type="match status" value="1"/>
</dbReference>
<dbReference type="SUPFAM" id="SSF55031">
    <property type="entry name" value="Bacterial exopeptidase dimerisation domain"/>
    <property type="match status" value="1"/>
</dbReference>
<dbReference type="Pfam" id="PF07687">
    <property type="entry name" value="M20_dimer"/>
    <property type="match status" value="1"/>
</dbReference>
<keyword evidence="5" id="KW-1185">Reference proteome</keyword>
<dbReference type="CDD" id="cd05666">
    <property type="entry name" value="M20_Acy1-like"/>
    <property type="match status" value="1"/>
</dbReference>
<dbReference type="GO" id="GO:0019877">
    <property type="term" value="P:diaminopimelate biosynthetic process"/>
    <property type="evidence" value="ECO:0007669"/>
    <property type="project" value="UniProtKB-ARBA"/>
</dbReference>
<name>W9V2Q6_9GAMM</name>
<dbReference type="GO" id="GO:0046872">
    <property type="term" value="F:metal ion binding"/>
    <property type="evidence" value="ECO:0007669"/>
    <property type="project" value="UniProtKB-KW"/>
</dbReference>
<dbReference type="AlphaFoldDB" id="W9V2Q6"/>
<evidence type="ECO:0000259" key="3">
    <source>
        <dbReference type="Pfam" id="PF07687"/>
    </source>
</evidence>
<dbReference type="SUPFAM" id="SSF53187">
    <property type="entry name" value="Zn-dependent exopeptidases"/>
    <property type="match status" value="1"/>
</dbReference>
<dbReference type="PANTHER" id="PTHR11014:SF63">
    <property type="entry name" value="METALLOPEPTIDASE, PUTATIVE (AFU_ORTHOLOGUE AFUA_6G09600)-RELATED"/>
    <property type="match status" value="1"/>
</dbReference>
<dbReference type="PIRSF" id="PIRSF005962">
    <property type="entry name" value="Pept_M20D_amidohydro"/>
    <property type="match status" value="1"/>
</dbReference>
<proteinExistence type="predicted"/>
<comment type="caution">
    <text evidence="4">The sequence shown here is derived from an EMBL/GenBank/DDBJ whole genome shotgun (WGS) entry which is preliminary data.</text>
</comment>
<evidence type="ECO:0000313" key="5">
    <source>
        <dbReference type="Proteomes" id="UP000019460"/>
    </source>
</evidence>
<dbReference type="GO" id="GO:0050118">
    <property type="term" value="F:N-acetyldiaminopimelate deacetylase activity"/>
    <property type="evidence" value="ECO:0007669"/>
    <property type="project" value="UniProtKB-ARBA"/>
</dbReference>
<dbReference type="InterPro" id="IPR002933">
    <property type="entry name" value="Peptidase_M20"/>
</dbReference>
<protein>
    <submittedName>
        <fullName evidence="4">N-acetyl-L,L-diaminopimelate deacetylase</fullName>
    </submittedName>
</protein>
<dbReference type="eggNOG" id="COG1473">
    <property type="taxonomic scope" value="Bacteria"/>
</dbReference>
<dbReference type="Proteomes" id="UP000019460">
    <property type="component" value="Unassembled WGS sequence"/>
</dbReference>
<dbReference type="PATRIC" id="fig|1249627.3.peg.4188"/>
<dbReference type="PANTHER" id="PTHR11014">
    <property type="entry name" value="PEPTIDASE M20 FAMILY MEMBER"/>
    <property type="match status" value="1"/>
</dbReference>
<organism evidence="4 5">
    <name type="scientific">Imhoffiella purpurea</name>
    <dbReference type="NCBI Taxonomy" id="1249627"/>
    <lineage>
        <taxon>Bacteria</taxon>
        <taxon>Pseudomonadati</taxon>
        <taxon>Pseudomonadota</taxon>
        <taxon>Gammaproteobacteria</taxon>
        <taxon>Chromatiales</taxon>
        <taxon>Chromatiaceae</taxon>
        <taxon>Imhoffiella</taxon>
    </lineage>
</organism>
<feature type="binding site" evidence="2">
    <location>
        <position position="377"/>
    </location>
    <ligand>
        <name>Mn(2+)</name>
        <dbReference type="ChEBI" id="CHEBI:29035"/>
        <label>2</label>
    </ligand>
</feature>
<dbReference type="EMBL" id="AONC01000110">
    <property type="protein sequence ID" value="EXJ11226.1"/>
    <property type="molecule type" value="Genomic_DNA"/>
</dbReference>
<dbReference type="InterPro" id="IPR011650">
    <property type="entry name" value="Peptidase_M20_dimer"/>
</dbReference>
<dbReference type="InterPro" id="IPR036264">
    <property type="entry name" value="Bact_exopeptidase_dim_dom"/>
</dbReference>
<dbReference type="InterPro" id="IPR017439">
    <property type="entry name" value="Amidohydrolase"/>
</dbReference>
<dbReference type="NCBIfam" id="TIGR01891">
    <property type="entry name" value="amidohydrolases"/>
    <property type="match status" value="1"/>
</dbReference>
<dbReference type="Gene3D" id="3.30.70.360">
    <property type="match status" value="1"/>
</dbReference>
<evidence type="ECO:0000313" key="4">
    <source>
        <dbReference type="EMBL" id="EXJ11226.1"/>
    </source>
</evidence>
<dbReference type="Gene3D" id="3.40.630.10">
    <property type="entry name" value="Zn peptidases"/>
    <property type="match status" value="1"/>
</dbReference>
<gene>
    <name evidence="4" type="ORF">D779_0223</name>
</gene>
<keyword evidence="1" id="KW-0378">Hydrolase</keyword>
<accession>W9V2Q6</accession>
<dbReference type="STRING" id="1249627.D779_0223"/>
<reference evidence="4 5" key="1">
    <citation type="submission" date="2012-11" db="EMBL/GenBank/DDBJ databases">
        <title>Genome assembly of Thiorhodococcus sp. AK35.</title>
        <authorList>
            <person name="Nupur N."/>
            <person name="Khatri I."/>
            <person name="Subramanian S."/>
            <person name="Pinnaka A."/>
        </authorList>
    </citation>
    <scope>NUCLEOTIDE SEQUENCE [LARGE SCALE GENOMIC DNA]</scope>
    <source>
        <strain evidence="4 5">AK35</strain>
    </source>
</reference>
<keyword evidence="2" id="KW-0479">Metal-binding</keyword>
<evidence type="ECO:0000256" key="1">
    <source>
        <dbReference type="ARBA" id="ARBA00022801"/>
    </source>
</evidence>
<comment type="cofactor">
    <cofactor evidence="2">
        <name>Mn(2+)</name>
        <dbReference type="ChEBI" id="CHEBI:29035"/>
    </cofactor>
    <text evidence="2">The Mn(2+) ion enhances activity.</text>
</comment>